<sequence>MVEMPGEGDQNLEENKALALGRPRRKRKPVHFYGPAKFRKNKPLRILEGNGVKLGDIKKVSSNLKKREIDADLRYFHVILYGVKVKNKDLKRNILQFSGFLWCPQEEERKEKKLQRKVAKYKKYQLLDICNLLGIRNVTAESTKKEIAQELITFLKSPHDFSNAQLDEEEEVTNPMRMETIDQSSSSEMSSKGAEVGDDGDDEVEEEEYDEEEDDEDEEDEEEYDEEEDD</sequence>
<reference evidence="2" key="1">
    <citation type="journal article" date="2022" name="Nat. Commun.">
        <title>Chromosome evolution and the genetic basis of agronomically important traits in greater yam.</title>
        <authorList>
            <person name="Bredeson J.V."/>
            <person name="Lyons J.B."/>
            <person name="Oniyinde I.O."/>
            <person name="Okereke N.R."/>
            <person name="Kolade O."/>
            <person name="Nnabue I."/>
            <person name="Nwadili C.O."/>
            <person name="Hribova E."/>
            <person name="Parker M."/>
            <person name="Nwogha J."/>
            <person name="Shu S."/>
            <person name="Carlson J."/>
            <person name="Kariba R."/>
            <person name="Muthemba S."/>
            <person name="Knop K."/>
            <person name="Barton G.J."/>
            <person name="Sherwood A.V."/>
            <person name="Lopez-Montes A."/>
            <person name="Asiedu R."/>
            <person name="Jamnadass R."/>
            <person name="Muchugi A."/>
            <person name="Goodstein D."/>
            <person name="Egesi C.N."/>
            <person name="Featherston J."/>
            <person name="Asfaw A."/>
            <person name="Simpson G.G."/>
            <person name="Dolezel J."/>
            <person name="Hendre P.S."/>
            <person name="Van Deynze A."/>
            <person name="Kumar P.L."/>
            <person name="Obidiegwu J.E."/>
            <person name="Bhattacharjee R."/>
            <person name="Rokhsar D.S."/>
        </authorList>
    </citation>
    <scope>NUCLEOTIDE SEQUENCE [LARGE SCALE GENOMIC DNA]</scope>
    <source>
        <strain evidence="2">cv. TDa95/00328</strain>
    </source>
</reference>
<dbReference type="EMBL" id="CM037023">
    <property type="protein sequence ID" value="KAH7666027.1"/>
    <property type="molecule type" value="Genomic_DNA"/>
</dbReference>
<organism evidence="1 2">
    <name type="scientific">Dioscorea alata</name>
    <name type="common">Purple yam</name>
    <dbReference type="NCBI Taxonomy" id="55571"/>
    <lineage>
        <taxon>Eukaryota</taxon>
        <taxon>Viridiplantae</taxon>
        <taxon>Streptophyta</taxon>
        <taxon>Embryophyta</taxon>
        <taxon>Tracheophyta</taxon>
        <taxon>Spermatophyta</taxon>
        <taxon>Magnoliopsida</taxon>
        <taxon>Liliopsida</taxon>
        <taxon>Dioscoreales</taxon>
        <taxon>Dioscoreaceae</taxon>
        <taxon>Dioscorea</taxon>
    </lineage>
</organism>
<proteinExistence type="predicted"/>
<protein>
    <submittedName>
        <fullName evidence="1">Armadillo-like helical-containing protein</fullName>
    </submittedName>
</protein>
<keyword evidence="2" id="KW-1185">Reference proteome</keyword>
<name>A0ACB7UYT0_DIOAL</name>
<evidence type="ECO:0000313" key="2">
    <source>
        <dbReference type="Proteomes" id="UP000827976"/>
    </source>
</evidence>
<comment type="caution">
    <text evidence="1">The sequence shown here is derived from an EMBL/GenBank/DDBJ whole genome shotgun (WGS) entry which is preliminary data.</text>
</comment>
<evidence type="ECO:0000313" key="1">
    <source>
        <dbReference type="EMBL" id="KAH7666027.1"/>
    </source>
</evidence>
<accession>A0ACB7UYT0</accession>
<dbReference type="Proteomes" id="UP000827976">
    <property type="component" value="Chromosome 13"/>
</dbReference>
<gene>
    <name evidence="1" type="ORF">IHE45_13G073300</name>
</gene>